<evidence type="ECO:0000256" key="5">
    <source>
        <dbReference type="ARBA" id="ARBA00022792"/>
    </source>
</evidence>
<reference evidence="10" key="1">
    <citation type="submission" date="2014-03" db="EMBL/GenBank/DDBJ databases">
        <title>The sialotranscriptome of Amblyomma triste, Amblyomma parvum and Amblyomma cajennense ticks, uncovered by 454-based RNA-seq.</title>
        <authorList>
            <person name="Garcia G.R."/>
            <person name="Gardinassi L.G."/>
            <person name="Ribeiro J.M."/>
            <person name="Anatriello E."/>
            <person name="Ferreira B.R."/>
            <person name="Moreira H.N."/>
            <person name="Mafra C."/>
            <person name="Olegario M.M."/>
            <person name="Szabo P.J."/>
            <person name="Miranda-Santos I.K."/>
            <person name="Maruyama S.R."/>
        </authorList>
    </citation>
    <scope>NUCLEOTIDE SEQUENCE</scope>
    <source>
        <strain evidence="10">Mato Grasso do Sul</strain>
        <tissue evidence="10">Salivary glands</tissue>
    </source>
</reference>
<evidence type="ECO:0000313" key="10">
    <source>
        <dbReference type="EMBL" id="JAC29498.1"/>
    </source>
</evidence>
<dbReference type="PANTHER" id="PTHR17130">
    <property type="entry name" value="MITOCHONDRIAL OUTER MEMBRANE PROTEIN 25"/>
    <property type="match status" value="1"/>
</dbReference>
<evidence type="ECO:0000256" key="1">
    <source>
        <dbReference type="ARBA" id="ARBA00004434"/>
    </source>
</evidence>
<evidence type="ECO:0000256" key="7">
    <source>
        <dbReference type="ARBA" id="ARBA00023128"/>
    </source>
</evidence>
<feature type="compositionally biased region" description="Low complexity" evidence="9">
    <location>
        <begin position="111"/>
        <end position="124"/>
    </location>
</feature>
<dbReference type="Pfam" id="PF14138">
    <property type="entry name" value="COX16"/>
    <property type="match status" value="1"/>
</dbReference>
<accession>A0A023G9G4</accession>
<name>A0A023G9G4_AMBTT</name>
<dbReference type="InterPro" id="IPR020164">
    <property type="entry name" value="Cyt_c_Oxase_assmbl_COX16"/>
</dbReference>
<evidence type="ECO:0000256" key="6">
    <source>
        <dbReference type="ARBA" id="ARBA00022989"/>
    </source>
</evidence>
<keyword evidence="5" id="KW-0999">Mitochondrion inner membrane</keyword>
<dbReference type="EMBL" id="GBBM01005920">
    <property type="protein sequence ID" value="JAC29498.1"/>
    <property type="molecule type" value="mRNA"/>
</dbReference>
<organism evidence="10">
    <name type="scientific">Amblyomma triste</name>
    <name type="common">Neotropical tick</name>
    <dbReference type="NCBI Taxonomy" id="251400"/>
    <lineage>
        <taxon>Eukaryota</taxon>
        <taxon>Metazoa</taxon>
        <taxon>Ecdysozoa</taxon>
        <taxon>Arthropoda</taxon>
        <taxon>Chelicerata</taxon>
        <taxon>Arachnida</taxon>
        <taxon>Acari</taxon>
        <taxon>Parasitiformes</taxon>
        <taxon>Ixodida</taxon>
        <taxon>Ixodoidea</taxon>
        <taxon>Ixodidae</taxon>
        <taxon>Amblyomminae</taxon>
        <taxon>Amblyomma</taxon>
    </lineage>
</organism>
<dbReference type="PANTHER" id="PTHR17130:SF14">
    <property type="entry name" value="CYTOCHROME C OXIDASE ASSEMBLY PROTEIN COX16 HOMOLOG, MITOCHONDRIAL"/>
    <property type="match status" value="1"/>
</dbReference>
<keyword evidence="4" id="KW-0812">Transmembrane</keyword>
<dbReference type="GO" id="GO:0005743">
    <property type="term" value="C:mitochondrial inner membrane"/>
    <property type="evidence" value="ECO:0007669"/>
    <property type="project" value="UniProtKB-SubCell"/>
</dbReference>
<evidence type="ECO:0000256" key="2">
    <source>
        <dbReference type="ARBA" id="ARBA00008370"/>
    </source>
</evidence>
<dbReference type="GO" id="GO:0033617">
    <property type="term" value="P:mitochondrial respiratory chain complex IV assembly"/>
    <property type="evidence" value="ECO:0007669"/>
    <property type="project" value="TreeGrafter"/>
</dbReference>
<comment type="subcellular location">
    <subcellularLocation>
        <location evidence="1">Mitochondrion inner membrane</location>
        <topology evidence="1">Single-pass membrane protein</topology>
    </subcellularLocation>
</comment>
<evidence type="ECO:0000256" key="3">
    <source>
        <dbReference type="ARBA" id="ARBA00021814"/>
    </source>
</evidence>
<keyword evidence="7" id="KW-0496">Mitochondrion</keyword>
<sequence>MAAVYLRSLFESIYKRKFLRLGIPFMVFMIGGSIGLKEFTSLRYEFRKQEFTRKDAEEAGIKMKAPEEVTLEAIYKEVQALDIDNWKNIRGPRPWEEGNEYNKLLKERQQGKQQQQQQQQPEKS</sequence>
<comment type="similarity">
    <text evidence="2">Belongs to the COX16 family.</text>
</comment>
<evidence type="ECO:0000256" key="9">
    <source>
        <dbReference type="SAM" id="MobiDB-lite"/>
    </source>
</evidence>
<dbReference type="AlphaFoldDB" id="A0A023G9G4"/>
<protein>
    <recommendedName>
        <fullName evidence="3">Cytochrome c oxidase assembly protein COX16 homolog, mitochondrial</fullName>
    </recommendedName>
</protein>
<keyword evidence="6" id="KW-1133">Transmembrane helix</keyword>
<keyword evidence="8" id="KW-0472">Membrane</keyword>
<feature type="region of interest" description="Disordered" evidence="9">
    <location>
        <begin position="105"/>
        <end position="124"/>
    </location>
</feature>
<proteinExistence type="evidence at transcript level"/>
<evidence type="ECO:0000256" key="4">
    <source>
        <dbReference type="ARBA" id="ARBA00022692"/>
    </source>
</evidence>
<evidence type="ECO:0000256" key="8">
    <source>
        <dbReference type="ARBA" id="ARBA00023136"/>
    </source>
</evidence>